<dbReference type="InterPro" id="IPR022893">
    <property type="entry name" value="Shikimate_DH_fam"/>
</dbReference>
<comment type="caution">
    <text evidence="8">Lacks conserved residue(s) required for the propagation of feature annotation.</text>
</comment>
<evidence type="ECO:0000256" key="1">
    <source>
        <dbReference type="ARBA" id="ARBA00004871"/>
    </source>
</evidence>
<dbReference type="GO" id="GO:0019632">
    <property type="term" value="P:shikimate metabolic process"/>
    <property type="evidence" value="ECO:0007669"/>
    <property type="project" value="InterPro"/>
</dbReference>
<dbReference type="GO" id="GO:0005829">
    <property type="term" value="C:cytosol"/>
    <property type="evidence" value="ECO:0007669"/>
    <property type="project" value="TreeGrafter"/>
</dbReference>
<dbReference type="eggNOG" id="COG0169">
    <property type="taxonomic scope" value="Bacteria"/>
</dbReference>
<organism evidence="12 13">
    <name type="scientific">Bilophila wadsworthia (strain 3_1_6)</name>
    <dbReference type="NCBI Taxonomy" id="563192"/>
    <lineage>
        <taxon>Bacteria</taxon>
        <taxon>Pseudomonadati</taxon>
        <taxon>Thermodesulfobacteriota</taxon>
        <taxon>Desulfovibrionia</taxon>
        <taxon>Desulfovibrionales</taxon>
        <taxon>Desulfovibrionaceae</taxon>
        <taxon>Bilophila</taxon>
    </lineage>
</organism>
<dbReference type="RefSeq" id="WP_005028741.1">
    <property type="nucleotide sequence ID" value="NZ_KE150238.1"/>
</dbReference>
<sequence>MSTFTPPALHGIIGYPLGHSMSPLMHNTAFRTLNLPGVYLSWPIEPGRLPAFVDAARLLNIRGCSITIPHKIDIIPLLDKTSENVREMGACNTLYRDGEKICGENTDVIGFTAPLRKRSLSPETRVLVLGAGGVSRAAIAGLRRLGLANITLTNRRKERAEALCNEFGLLCAPWEERGDVPADLIINTTPLGMTGAQEHETPYPRAFQDNGIAYDLIYTPFQTRFLRDAAAAGWETVSGLDMFIGQGDAQFHLWTGHHLPEEAITAVTSALYGQ</sequence>
<dbReference type="HAMAP" id="MF_00222">
    <property type="entry name" value="Shikimate_DH_AroE"/>
    <property type="match status" value="1"/>
</dbReference>
<dbReference type="Proteomes" id="UP000006034">
    <property type="component" value="Unassembled WGS sequence"/>
</dbReference>
<comment type="subunit">
    <text evidence="8">Homodimer.</text>
</comment>
<feature type="binding site" evidence="8">
    <location>
        <begin position="130"/>
        <end position="134"/>
    </location>
    <ligand>
        <name>NADP(+)</name>
        <dbReference type="ChEBI" id="CHEBI:58349"/>
    </ligand>
</feature>
<name>E5Y936_BILW3</name>
<feature type="binding site" evidence="8">
    <location>
        <begin position="20"/>
        <end position="22"/>
    </location>
    <ligand>
        <name>shikimate</name>
        <dbReference type="ChEBI" id="CHEBI:36208"/>
    </ligand>
</feature>
<dbReference type="SUPFAM" id="SSF51735">
    <property type="entry name" value="NAD(P)-binding Rossmann-fold domains"/>
    <property type="match status" value="1"/>
</dbReference>
<dbReference type="GO" id="GO:0009423">
    <property type="term" value="P:chorismate biosynthetic process"/>
    <property type="evidence" value="ECO:0007669"/>
    <property type="project" value="UniProtKB-UniRule"/>
</dbReference>
<evidence type="ECO:0000313" key="13">
    <source>
        <dbReference type="Proteomes" id="UP000006034"/>
    </source>
</evidence>
<evidence type="ECO:0000256" key="8">
    <source>
        <dbReference type="HAMAP-Rule" id="MF_00222"/>
    </source>
</evidence>
<dbReference type="PANTHER" id="PTHR21089">
    <property type="entry name" value="SHIKIMATE DEHYDROGENASE"/>
    <property type="match status" value="1"/>
</dbReference>
<keyword evidence="13" id="KW-1185">Reference proteome</keyword>
<evidence type="ECO:0000259" key="11">
    <source>
        <dbReference type="Pfam" id="PF18317"/>
    </source>
</evidence>
<dbReference type="Pfam" id="PF18317">
    <property type="entry name" value="SDH_C"/>
    <property type="match status" value="1"/>
</dbReference>
<dbReference type="STRING" id="563192.HMPREF0179_02704"/>
<feature type="domain" description="Quinate/shikimate 5-dehydrogenase/glutamyl-tRNA reductase" evidence="9">
    <location>
        <begin position="123"/>
        <end position="168"/>
    </location>
</feature>
<dbReference type="EMBL" id="ADCP02000001">
    <property type="protein sequence ID" value="EFV43461.1"/>
    <property type="molecule type" value="Genomic_DNA"/>
</dbReference>
<dbReference type="NCBIfam" id="TIGR00507">
    <property type="entry name" value="aroE"/>
    <property type="match status" value="1"/>
</dbReference>
<dbReference type="InterPro" id="IPR013708">
    <property type="entry name" value="Shikimate_DH-bd_N"/>
</dbReference>
<gene>
    <name evidence="8" type="primary">aroE</name>
    <name evidence="12" type="ORF">HMPREF0179_02704</name>
</gene>
<dbReference type="GeneID" id="78084901"/>
<evidence type="ECO:0000256" key="5">
    <source>
        <dbReference type="ARBA" id="ARBA00023002"/>
    </source>
</evidence>
<keyword evidence="3 8" id="KW-0028">Amino-acid biosynthesis</keyword>
<dbReference type="GO" id="GO:0050661">
    <property type="term" value="F:NADP binding"/>
    <property type="evidence" value="ECO:0007669"/>
    <property type="project" value="InterPro"/>
</dbReference>
<evidence type="ECO:0000259" key="9">
    <source>
        <dbReference type="Pfam" id="PF01488"/>
    </source>
</evidence>
<keyword evidence="6 8" id="KW-0057">Aromatic amino acid biosynthesis</keyword>
<dbReference type="AlphaFoldDB" id="E5Y936"/>
<dbReference type="UniPathway" id="UPA00053">
    <property type="reaction ID" value="UER00087"/>
</dbReference>
<accession>E5Y936</accession>
<feature type="binding site" evidence="8">
    <location>
        <position position="216"/>
    </location>
    <ligand>
        <name>NADP(+)</name>
        <dbReference type="ChEBI" id="CHEBI:58349"/>
    </ligand>
</feature>
<comment type="caution">
    <text evidence="12">The sequence shown here is derived from an EMBL/GenBank/DDBJ whole genome shotgun (WGS) entry which is preliminary data.</text>
</comment>
<evidence type="ECO:0000259" key="10">
    <source>
        <dbReference type="Pfam" id="PF08501"/>
    </source>
</evidence>
<feature type="binding site" evidence="8">
    <location>
        <position position="239"/>
    </location>
    <ligand>
        <name>NADP(+)</name>
        <dbReference type="ChEBI" id="CHEBI:58349"/>
    </ligand>
</feature>
<feature type="domain" description="SDH C-terminal" evidence="11">
    <location>
        <begin position="239"/>
        <end position="266"/>
    </location>
</feature>
<dbReference type="InterPro" id="IPR011342">
    <property type="entry name" value="Shikimate_DH"/>
</dbReference>
<dbReference type="Gene3D" id="3.40.50.720">
    <property type="entry name" value="NAD(P)-binding Rossmann-like Domain"/>
    <property type="match status" value="1"/>
</dbReference>
<feature type="binding site" evidence="8">
    <location>
        <position position="107"/>
    </location>
    <ligand>
        <name>shikimate</name>
        <dbReference type="ChEBI" id="CHEBI:36208"/>
    </ligand>
</feature>
<reference evidence="12 13" key="1">
    <citation type="submission" date="2010-10" db="EMBL/GenBank/DDBJ databases">
        <authorList>
            <consortium name="The Broad Institute Genome Sequencing Platform"/>
            <person name="Ward D."/>
            <person name="Earl A."/>
            <person name="Feldgarden M."/>
            <person name="Young S.K."/>
            <person name="Gargeya S."/>
            <person name="Zeng Q."/>
            <person name="Alvarado L."/>
            <person name="Berlin A."/>
            <person name="Bochicchio J."/>
            <person name="Chapman S.B."/>
            <person name="Chen Z."/>
            <person name="Freedman E."/>
            <person name="Gellesch M."/>
            <person name="Goldberg J."/>
            <person name="Griggs A."/>
            <person name="Gujja S."/>
            <person name="Heilman E."/>
            <person name="Heiman D."/>
            <person name="Howarth C."/>
            <person name="Mehta T."/>
            <person name="Neiman D."/>
            <person name="Pearson M."/>
            <person name="Roberts A."/>
            <person name="Saif S."/>
            <person name="Shea T."/>
            <person name="Shenoy N."/>
            <person name="Sisk P."/>
            <person name="Stolte C."/>
            <person name="Sykes S."/>
            <person name="White J."/>
            <person name="Yandava C."/>
            <person name="Allen-Vercoe E."/>
            <person name="Sibley C."/>
            <person name="Ambrose C.E."/>
            <person name="Strauss J."/>
            <person name="Daigneault M."/>
            <person name="Haas B."/>
            <person name="Nusbaum C."/>
            <person name="Birren B."/>
        </authorList>
    </citation>
    <scope>NUCLEOTIDE SEQUENCE [LARGE SCALE GENOMIC DNA]</scope>
    <source>
        <strain evidence="12 13">3_1_6</strain>
    </source>
</reference>
<keyword evidence="5 8" id="KW-0560">Oxidoreductase</keyword>
<dbReference type="SUPFAM" id="SSF53223">
    <property type="entry name" value="Aminoacid dehydrogenase-like, N-terminal domain"/>
    <property type="match status" value="1"/>
</dbReference>
<dbReference type="InterPro" id="IPR036291">
    <property type="entry name" value="NAD(P)-bd_dom_sf"/>
</dbReference>
<comment type="pathway">
    <text evidence="1 8">Metabolic intermediate biosynthesis; chorismate biosynthesis; chorismate from D-erythrose 4-phosphate and phosphoenolpyruvate: step 4/7.</text>
</comment>
<dbReference type="HOGENOM" id="CLU_044063_4_1_7"/>
<dbReference type="Pfam" id="PF08501">
    <property type="entry name" value="Shikimate_dh_N"/>
    <property type="match status" value="1"/>
</dbReference>
<feature type="binding site" evidence="8">
    <location>
        <position position="83"/>
    </location>
    <ligand>
        <name>NADP(+)</name>
        <dbReference type="ChEBI" id="CHEBI:58349"/>
    </ligand>
</feature>
<protein>
    <recommendedName>
        <fullName evidence="2 8">Shikimate dehydrogenase (NADP(+))</fullName>
        <shortName evidence="8">SDH</shortName>
        <ecNumber evidence="2 8">1.1.1.25</ecNumber>
    </recommendedName>
</protein>
<evidence type="ECO:0000313" key="12">
    <source>
        <dbReference type="EMBL" id="EFV43461.1"/>
    </source>
</evidence>
<proteinExistence type="inferred from homology"/>
<dbReference type="CDD" id="cd01065">
    <property type="entry name" value="NAD_bind_Shikimate_DH"/>
    <property type="match status" value="1"/>
</dbReference>
<dbReference type="PANTHER" id="PTHR21089:SF1">
    <property type="entry name" value="BIFUNCTIONAL 3-DEHYDROQUINATE DEHYDRATASE_SHIKIMATE DEHYDROGENASE, CHLOROPLASTIC"/>
    <property type="match status" value="1"/>
</dbReference>
<dbReference type="GO" id="GO:0009073">
    <property type="term" value="P:aromatic amino acid family biosynthetic process"/>
    <property type="evidence" value="ECO:0007669"/>
    <property type="project" value="UniProtKB-KW"/>
</dbReference>
<feature type="binding site" evidence="8">
    <location>
        <position position="92"/>
    </location>
    <ligand>
        <name>shikimate</name>
        <dbReference type="ChEBI" id="CHEBI:36208"/>
    </ligand>
</feature>
<dbReference type="InterPro" id="IPR041121">
    <property type="entry name" value="SDH_C"/>
</dbReference>
<dbReference type="InterPro" id="IPR046346">
    <property type="entry name" value="Aminoacid_DH-like_N_sf"/>
</dbReference>
<feature type="active site" description="Proton acceptor" evidence="8">
    <location>
        <position position="71"/>
    </location>
</feature>
<reference evidence="12 13" key="2">
    <citation type="submission" date="2013-04" db="EMBL/GenBank/DDBJ databases">
        <title>The Genome Sequence of Bilophila wadsworthia 3_1_6.</title>
        <authorList>
            <consortium name="The Broad Institute Genomics Platform"/>
            <person name="Earl A."/>
            <person name="Ward D."/>
            <person name="Feldgarden M."/>
            <person name="Gevers D."/>
            <person name="Sibley C."/>
            <person name="Strauss J."/>
            <person name="Allen-Vercoe E."/>
            <person name="Walker B."/>
            <person name="Young S."/>
            <person name="Zeng Q."/>
            <person name="Gargeya S."/>
            <person name="Fitzgerald M."/>
            <person name="Haas B."/>
            <person name="Abouelleil A."/>
            <person name="Allen A.W."/>
            <person name="Alvarado L."/>
            <person name="Arachchi H.M."/>
            <person name="Berlin A.M."/>
            <person name="Chapman S.B."/>
            <person name="Gainer-Dewar J."/>
            <person name="Goldberg J."/>
            <person name="Griggs A."/>
            <person name="Gujja S."/>
            <person name="Hansen M."/>
            <person name="Howarth C."/>
            <person name="Imamovic A."/>
            <person name="Ireland A."/>
            <person name="Larimer J."/>
            <person name="McCowan C."/>
            <person name="Murphy C."/>
            <person name="Pearson M."/>
            <person name="Poon T.W."/>
            <person name="Priest M."/>
            <person name="Roberts A."/>
            <person name="Saif S."/>
            <person name="Shea T."/>
            <person name="Sisk P."/>
            <person name="Sykes S."/>
            <person name="Wortman J."/>
            <person name="Nusbaum C."/>
            <person name="Birren B."/>
        </authorList>
    </citation>
    <scope>NUCLEOTIDE SEQUENCE [LARGE SCALE GENOMIC DNA]</scope>
    <source>
        <strain evidence="12 13">3_1_6</strain>
    </source>
</reference>
<evidence type="ECO:0000256" key="7">
    <source>
        <dbReference type="ARBA" id="ARBA00049442"/>
    </source>
</evidence>
<dbReference type="OrthoDB" id="9792692at2"/>
<feature type="binding site" evidence="8">
    <location>
        <position position="218"/>
    </location>
    <ligand>
        <name>shikimate</name>
        <dbReference type="ChEBI" id="CHEBI:36208"/>
    </ligand>
</feature>
<dbReference type="Pfam" id="PF01488">
    <property type="entry name" value="Shikimate_DH"/>
    <property type="match status" value="1"/>
</dbReference>
<dbReference type="GO" id="GO:0008652">
    <property type="term" value="P:amino acid biosynthetic process"/>
    <property type="evidence" value="ECO:0007669"/>
    <property type="project" value="UniProtKB-KW"/>
</dbReference>
<evidence type="ECO:0000256" key="2">
    <source>
        <dbReference type="ARBA" id="ARBA00012962"/>
    </source>
</evidence>
<evidence type="ECO:0000256" key="3">
    <source>
        <dbReference type="ARBA" id="ARBA00022605"/>
    </source>
</evidence>
<evidence type="ECO:0000256" key="4">
    <source>
        <dbReference type="ARBA" id="ARBA00022857"/>
    </source>
</evidence>
<dbReference type="InterPro" id="IPR006151">
    <property type="entry name" value="Shikm_DH/Glu-tRNA_Rdtase"/>
</dbReference>
<dbReference type="EC" id="1.1.1.25" evidence="2 8"/>
<dbReference type="Gene3D" id="3.40.50.10860">
    <property type="entry name" value="Leucine Dehydrogenase, chain A, domain 1"/>
    <property type="match status" value="1"/>
</dbReference>
<dbReference type="GO" id="GO:0004764">
    <property type="term" value="F:shikimate 3-dehydrogenase (NADP+) activity"/>
    <property type="evidence" value="ECO:0007669"/>
    <property type="project" value="UniProtKB-UniRule"/>
</dbReference>
<evidence type="ECO:0000256" key="6">
    <source>
        <dbReference type="ARBA" id="ARBA00023141"/>
    </source>
</evidence>
<feature type="binding site" evidence="8">
    <location>
        <position position="246"/>
    </location>
    <ligand>
        <name>shikimate</name>
        <dbReference type="ChEBI" id="CHEBI:36208"/>
    </ligand>
</feature>
<feature type="binding site" evidence="8">
    <location>
        <position position="67"/>
    </location>
    <ligand>
        <name>shikimate</name>
        <dbReference type="ChEBI" id="CHEBI:36208"/>
    </ligand>
</feature>
<comment type="catalytic activity">
    <reaction evidence="7 8">
        <text>shikimate + NADP(+) = 3-dehydroshikimate + NADPH + H(+)</text>
        <dbReference type="Rhea" id="RHEA:17737"/>
        <dbReference type="ChEBI" id="CHEBI:15378"/>
        <dbReference type="ChEBI" id="CHEBI:16630"/>
        <dbReference type="ChEBI" id="CHEBI:36208"/>
        <dbReference type="ChEBI" id="CHEBI:57783"/>
        <dbReference type="ChEBI" id="CHEBI:58349"/>
        <dbReference type="EC" id="1.1.1.25"/>
    </reaction>
</comment>
<comment type="function">
    <text evidence="8">Involved in the biosynthesis of the chorismate, which leads to the biosynthesis of aromatic amino acids. Catalyzes the reversible NADPH linked reduction of 3-dehydroshikimate (DHSA) to yield shikimate (SA).</text>
</comment>
<comment type="similarity">
    <text evidence="8">Belongs to the shikimate dehydrogenase family.</text>
</comment>
<feature type="domain" description="Shikimate dehydrogenase substrate binding N-terminal" evidence="10">
    <location>
        <begin position="12"/>
        <end position="94"/>
    </location>
</feature>
<keyword evidence="4 8" id="KW-0521">NADP</keyword>